<gene>
    <name evidence="3" type="ORF">BYL167_LOCUS15943</name>
    <name evidence="2" type="ORF">CJN711_LOCUS9790</name>
</gene>
<feature type="domain" description="Helitron helicase-like" evidence="1">
    <location>
        <begin position="13"/>
        <end position="126"/>
    </location>
</feature>
<evidence type="ECO:0000313" key="2">
    <source>
        <dbReference type="EMBL" id="CAF1156457.1"/>
    </source>
</evidence>
<dbReference type="PANTHER" id="PTHR10492:SF57">
    <property type="entry name" value="ATP-DEPENDENT DNA HELICASE"/>
    <property type="match status" value="1"/>
</dbReference>
<evidence type="ECO:0000313" key="3">
    <source>
        <dbReference type="EMBL" id="CAF4042068.1"/>
    </source>
</evidence>
<organism evidence="2 4">
    <name type="scientific">Rotaria magnacalcarata</name>
    <dbReference type="NCBI Taxonomy" id="392030"/>
    <lineage>
        <taxon>Eukaryota</taxon>
        <taxon>Metazoa</taxon>
        <taxon>Spiralia</taxon>
        <taxon>Gnathifera</taxon>
        <taxon>Rotifera</taxon>
        <taxon>Eurotatoria</taxon>
        <taxon>Bdelloidea</taxon>
        <taxon>Philodinida</taxon>
        <taxon>Philodinidae</taxon>
        <taxon>Rotaria</taxon>
    </lineage>
</organism>
<dbReference type="AlphaFoldDB" id="A0A814TCP4"/>
<dbReference type="EMBL" id="CAJNOV010003889">
    <property type="protein sequence ID" value="CAF1156457.1"/>
    <property type="molecule type" value="Genomic_DNA"/>
</dbReference>
<name>A0A814TCP4_9BILA</name>
<dbReference type="InterPro" id="IPR025476">
    <property type="entry name" value="Helitron_helicase-like"/>
</dbReference>
<reference evidence="2" key="1">
    <citation type="submission" date="2021-02" db="EMBL/GenBank/DDBJ databases">
        <authorList>
            <person name="Nowell W R."/>
        </authorList>
    </citation>
    <scope>NUCLEOTIDE SEQUENCE</scope>
</reference>
<evidence type="ECO:0000313" key="4">
    <source>
        <dbReference type="Proteomes" id="UP000663855"/>
    </source>
</evidence>
<evidence type="ECO:0000259" key="1">
    <source>
        <dbReference type="Pfam" id="PF14214"/>
    </source>
</evidence>
<dbReference type="Proteomes" id="UP000663855">
    <property type="component" value="Unassembled WGS sequence"/>
</dbReference>
<dbReference type="EMBL" id="CAJOBH010006000">
    <property type="protein sequence ID" value="CAF4042068.1"/>
    <property type="molecule type" value="Genomic_DNA"/>
</dbReference>
<comment type="caution">
    <text evidence="2">The sequence shown here is derived from an EMBL/GenBank/DDBJ whole genome shotgun (WGS) entry which is preliminary data.</text>
</comment>
<dbReference type="PANTHER" id="PTHR10492">
    <property type="match status" value="1"/>
</dbReference>
<proteinExistence type="predicted"/>
<dbReference type="Pfam" id="PF14214">
    <property type="entry name" value="Helitron_like_N"/>
    <property type="match status" value="1"/>
</dbReference>
<sequence>MDHLASEAVIQGSKPGRIIILPSSFQGSPRAMQQNYQDAMGIVRKCGKPDLFITFACNPRWKEIEEQLFPSQTPSDRPDLIARVFKLKLKQLIDDIVRNHIFERRVAHLFVIEFHKRGLSHCHMLIILASESKPRDSNSVARIVSSEIPDADQNPQLYEMVKSHMIHGPCGVPNKNSPCMEDGKCTEEFPKEFRNETAPNKDGYRRYRRRDNGVIAKVGKYEVDNRLVVPYNPHLLMKYDAHINVEVCATVKSIKYLFTYVYKGRRCANIKLELPVKDGTTFAKLWNWMKLKPISTLHMSVHQKPEAVWRLFEFPLHDKSHSIIRLAIHLPNMKPVYFAEGNELEALD</sequence>
<protein>
    <recommendedName>
        <fullName evidence="1">Helitron helicase-like domain-containing protein</fullName>
    </recommendedName>
</protein>
<accession>A0A814TCP4</accession>
<dbReference type="Proteomes" id="UP000681967">
    <property type="component" value="Unassembled WGS sequence"/>
</dbReference>